<proteinExistence type="predicted"/>
<evidence type="ECO:0000313" key="2">
    <source>
        <dbReference type="Proteomes" id="UP000194469"/>
    </source>
</evidence>
<dbReference type="InterPro" id="IPR021251">
    <property type="entry name" value="DUF2793"/>
</dbReference>
<sequence length="150" mass="15692">MSDNLQTPRFALPMLSVAQAQKETTHNEALVLIDALLHAAVVDGPLATPPEDPAEGDCWIVDEAAIGEWSGEAGRLALWTAGGWRFVAPSPGMRVRRISDGATLLFNGSEWTVPAAIANPEGGATIDLEARAAIDALLALMVAHGIMIAG</sequence>
<keyword evidence="2" id="KW-1185">Reference proteome</keyword>
<dbReference type="EMBL" id="FXWL01000002">
    <property type="protein sequence ID" value="SMQ77144.1"/>
    <property type="molecule type" value="Genomic_DNA"/>
</dbReference>
<evidence type="ECO:0008006" key="3">
    <source>
        <dbReference type="Google" id="ProtNLM"/>
    </source>
</evidence>
<accession>A0A1Y6FQ88</accession>
<name>A0A1Y6FQ88_9SPHN</name>
<evidence type="ECO:0000313" key="1">
    <source>
        <dbReference type="EMBL" id="SMQ77144.1"/>
    </source>
</evidence>
<reference evidence="2" key="1">
    <citation type="submission" date="2017-04" db="EMBL/GenBank/DDBJ databases">
        <authorList>
            <person name="Varghese N."/>
            <person name="Submissions S."/>
        </authorList>
    </citation>
    <scope>NUCLEOTIDE SEQUENCE [LARGE SCALE GENOMIC DNA]</scope>
    <source>
        <strain evidence="2">UI2</strain>
    </source>
</reference>
<dbReference type="GeneID" id="303002874"/>
<dbReference type="Pfam" id="PF10983">
    <property type="entry name" value="DUF2793"/>
    <property type="match status" value="1"/>
</dbReference>
<organism evidence="1 2">
    <name type="scientific">Sphingopyxis terrae subsp. ummariensis</name>
    <dbReference type="NCBI Taxonomy" id="429001"/>
    <lineage>
        <taxon>Bacteria</taxon>
        <taxon>Pseudomonadati</taxon>
        <taxon>Pseudomonadota</taxon>
        <taxon>Alphaproteobacteria</taxon>
        <taxon>Sphingomonadales</taxon>
        <taxon>Sphingomonadaceae</taxon>
        <taxon>Sphingopyxis</taxon>
    </lineage>
</organism>
<dbReference type="RefSeq" id="WP_086457386.1">
    <property type="nucleotide sequence ID" value="NZ_FXWL01000002.1"/>
</dbReference>
<dbReference type="AlphaFoldDB" id="A0A1Y6FQ88"/>
<gene>
    <name evidence="1" type="ORF">SAMN06295984_2555</name>
</gene>
<dbReference type="Proteomes" id="UP000194469">
    <property type="component" value="Unassembled WGS sequence"/>
</dbReference>
<protein>
    <recommendedName>
        <fullName evidence="3">DUF2793 domain-containing protein</fullName>
    </recommendedName>
</protein>